<protein>
    <submittedName>
        <fullName evidence="2">Uncharacterized protein</fullName>
    </submittedName>
</protein>
<evidence type="ECO:0000313" key="2">
    <source>
        <dbReference type="EMBL" id="WZW99348.1"/>
    </source>
</evidence>
<keyword evidence="1" id="KW-0812">Transmembrane</keyword>
<reference evidence="2 3" key="1">
    <citation type="journal article" date="2023" name="Environ Microbiome">
        <title>A coral-associated actinobacterium mitigates coral bleaching under heat stress.</title>
        <authorList>
            <person name="Li J."/>
            <person name="Zou Y."/>
            <person name="Li Q."/>
            <person name="Zhang J."/>
            <person name="Bourne D.G."/>
            <person name="Lyu Y."/>
            <person name="Liu C."/>
            <person name="Zhang S."/>
        </authorList>
    </citation>
    <scope>NUCLEOTIDE SEQUENCE [LARGE SCALE GENOMIC DNA]</scope>
    <source>
        <strain evidence="2 3">SCSIO 13291</strain>
    </source>
</reference>
<keyword evidence="3" id="KW-1185">Reference proteome</keyword>
<sequence length="164" mass="16885">MTPAMNSTRRLSARAVALIGTGAVVAYALLAAVQILVWNPQAAVPGVGLDQIYADVAATGESMAAGMVIAFLAVGPLLAIALLVGAWRRPEGRASVVGVPFLVLLALGAPAYFWANFGPGMALADTFFVSGGDHSPWSAPLYVTSGLAVLALVGHVVWNRSSRQ</sequence>
<keyword evidence="1" id="KW-0472">Membrane</keyword>
<feature type="transmembrane region" description="Helical" evidence="1">
    <location>
        <begin position="96"/>
        <end position="117"/>
    </location>
</feature>
<evidence type="ECO:0000256" key="1">
    <source>
        <dbReference type="SAM" id="Phobius"/>
    </source>
</evidence>
<feature type="transmembrane region" description="Helical" evidence="1">
    <location>
        <begin position="63"/>
        <end position="84"/>
    </location>
</feature>
<dbReference type="EMBL" id="CP115965">
    <property type="protein sequence ID" value="WZW99348.1"/>
    <property type="molecule type" value="Genomic_DNA"/>
</dbReference>
<feature type="transmembrane region" description="Helical" evidence="1">
    <location>
        <begin position="137"/>
        <end position="158"/>
    </location>
</feature>
<gene>
    <name evidence="2" type="ORF">PCC79_03880</name>
</gene>
<feature type="transmembrane region" description="Helical" evidence="1">
    <location>
        <begin position="15"/>
        <end position="37"/>
    </location>
</feature>
<dbReference type="Proteomes" id="UP001434337">
    <property type="component" value="Chromosome"/>
</dbReference>
<name>A0ABZ3C9G4_9ACTN</name>
<proteinExistence type="predicted"/>
<evidence type="ECO:0000313" key="3">
    <source>
        <dbReference type="Proteomes" id="UP001434337"/>
    </source>
</evidence>
<organism evidence="2 3">
    <name type="scientific">Propioniciclava soli</name>
    <dbReference type="NCBI Taxonomy" id="2775081"/>
    <lineage>
        <taxon>Bacteria</taxon>
        <taxon>Bacillati</taxon>
        <taxon>Actinomycetota</taxon>
        <taxon>Actinomycetes</taxon>
        <taxon>Propionibacteriales</taxon>
        <taxon>Propionibacteriaceae</taxon>
        <taxon>Propioniciclava</taxon>
    </lineage>
</organism>
<keyword evidence="1" id="KW-1133">Transmembrane helix</keyword>
<accession>A0ABZ3C9G4</accession>
<dbReference type="RefSeq" id="WP_342373074.1">
    <property type="nucleotide sequence ID" value="NZ_CP115965.1"/>
</dbReference>